<dbReference type="AlphaFoldDB" id="A0A1E5FWG4"/>
<gene>
    <name evidence="2" type="ORF">A142_03470</name>
</gene>
<evidence type="ECO:0000256" key="1">
    <source>
        <dbReference type="SAM" id="Phobius"/>
    </source>
</evidence>
<keyword evidence="1" id="KW-0472">Membrane</keyword>
<dbReference type="OrthoDB" id="6401889at2"/>
<organism evidence="2 3">
    <name type="scientific">Vibrio splendidus 12E03</name>
    <dbReference type="NCBI Taxonomy" id="1191305"/>
    <lineage>
        <taxon>Bacteria</taxon>
        <taxon>Pseudomonadati</taxon>
        <taxon>Pseudomonadota</taxon>
        <taxon>Gammaproteobacteria</taxon>
        <taxon>Vibrionales</taxon>
        <taxon>Vibrionaceae</taxon>
        <taxon>Vibrio</taxon>
    </lineage>
</organism>
<reference evidence="2 3" key="1">
    <citation type="journal article" date="2012" name="Science">
        <title>Ecological populations of bacteria act as socially cohesive units of antibiotic production and resistance.</title>
        <authorList>
            <person name="Cordero O.X."/>
            <person name="Wildschutte H."/>
            <person name="Kirkup B."/>
            <person name="Proehl S."/>
            <person name="Ngo L."/>
            <person name="Hussain F."/>
            <person name="Le Roux F."/>
            <person name="Mincer T."/>
            <person name="Polz M.F."/>
        </authorList>
    </citation>
    <scope>NUCLEOTIDE SEQUENCE [LARGE SCALE GENOMIC DNA]</scope>
    <source>
        <strain evidence="2 3">12E03</strain>
    </source>
</reference>
<accession>A0A1E5FWG4</accession>
<feature type="transmembrane region" description="Helical" evidence="1">
    <location>
        <begin position="12"/>
        <end position="30"/>
    </location>
</feature>
<evidence type="ECO:0000313" key="2">
    <source>
        <dbReference type="EMBL" id="OEF94825.1"/>
    </source>
</evidence>
<comment type="caution">
    <text evidence="2">The sequence shown here is derived from an EMBL/GenBank/DDBJ whole genome shotgun (WGS) entry which is preliminary data.</text>
</comment>
<sequence>MSRKTSQRGSALVMVIFVIVVLGFLATSLSRTSWSDNDSNTRVVLGTQAWLLSHSVNEYVMTQFYPNPDPAASSAVASVCSSNDLQPGGEIFAVASSMVNTTPVNCSLDRIQCSNRGELDGFVFYVLESSVICGSGVSQVQRNQELWVKEAE</sequence>
<dbReference type="Proteomes" id="UP000094802">
    <property type="component" value="Unassembled WGS sequence"/>
</dbReference>
<proteinExistence type="predicted"/>
<keyword evidence="1" id="KW-1133">Transmembrane helix</keyword>
<dbReference type="EMBL" id="AJZD02000032">
    <property type="protein sequence ID" value="OEF94825.1"/>
    <property type="molecule type" value="Genomic_DNA"/>
</dbReference>
<evidence type="ECO:0000313" key="3">
    <source>
        <dbReference type="Proteomes" id="UP000094802"/>
    </source>
</evidence>
<keyword evidence="1" id="KW-0812">Transmembrane</keyword>
<name>A0A1E5FWG4_VIBSP</name>
<dbReference type="RefSeq" id="WP_019826955.1">
    <property type="nucleotide sequence ID" value="NZ_AJZD02000032.1"/>
</dbReference>
<protein>
    <submittedName>
        <fullName evidence="2">MSHA biogenesis protein MshP</fullName>
    </submittedName>
</protein>